<dbReference type="InterPro" id="IPR036390">
    <property type="entry name" value="WH_DNA-bd_sf"/>
</dbReference>
<evidence type="ECO:0000256" key="1">
    <source>
        <dbReference type="ARBA" id="ARBA00007957"/>
    </source>
</evidence>
<feature type="binding site" evidence="8">
    <location>
        <position position="124"/>
    </location>
    <ligand>
        <name>Fe cation</name>
        <dbReference type="ChEBI" id="CHEBI:24875"/>
    </ligand>
</feature>
<keyword evidence="2" id="KW-0678">Repressor</keyword>
<comment type="similarity">
    <text evidence="1">Belongs to the Fur family.</text>
</comment>
<dbReference type="RefSeq" id="WP_080144627.1">
    <property type="nucleotide sequence ID" value="NZ_JAASIO010000007.1"/>
</dbReference>
<dbReference type="InterPro" id="IPR002481">
    <property type="entry name" value="FUR"/>
</dbReference>
<keyword evidence="8" id="KW-0408">Iron</keyword>
<keyword evidence="10" id="KW-1185">Reference proteome</keyword>
<dbReference type="InterPro" id="IPR043135">
    <property type="entry name" value="Fur_C"/>
</dbReference>
<feature type="binding site" evidence="7">
    <location>
        <position position="92"/>
    </location>
    <ligand>
        <name>Zn(2+)</name>
        <dbReference type="ChEBI" id="CHEBI:29105"/>
    </ligand>
</feature>
<dbReference type="Pfam" id="PF01475">
    <property type="entry name" value="FUR"/>
    <property type="match status" value="1"/>
</dbReference>
<keyword evidence="6" id="KW-0804">Transcription</keyword>
<evidence type="ECO:0000256" key="8">
    <source>
        <dbReference type="PIRSR" id="PIRSR602481-2"/>
    </source>
</evidence>
<keyword evidence="7" id="KW-0479">Metal-binding</keyword>
<dbReference type="Gene3D" id="1.10.10.10">
    <property type="entry name" value="Winged helix-like DNA-binding domain superfamily/Winged helix DNA-binding domain"/>
    <property type="match status" value="1"/>
</dbReference>
<dbReference type="EMBL" id="JACMSE010000002">
    <property type="protein sequence ID" value="MBC2888724.1"/>
    <property type="molecule type" value="Genomic_DNA"/>
</dbReference>
<dbReference type="GO" id="GO:1900376">
    <property type="term" value="P:regulation of secondary metabolite biosynthetic process"/>
    <property type="evidence" value="ECO:0007669"/>
    <property type="project" value="TreeGrafter"/>
</dbReference>
<evidence type="ECO:0000313" key="10">
    <source>
        <dbReference type="Proteomes" id="UP000587396"/>
    </source>
</evidence>
<keyword evidence="4" id="KW-0805">Transcription regulation</keyword>
<gene>
    <name evidence="9" type="ORF">H7313_05090</name>
</gene>
<dbReference type="GO" id="GO:0045892">
    <property type="term" value="P:negative regulation of DNA-templated transcription"/>
    <property type="evidence" value="ECO:0007669"/>
    <property type="project" value="TreeGrafter"/>
</dbReference>
<proteinExistence type="inferred from homology"/>
<protein>
    <submittedName>
        <fullName evidence="9">Transcriptional repressor</fullName>
    </submittedName>
</protein>
<evidence type="ECO:0000256" key="4">
    <source>
        <dbReference type="ARBA" id="ARBA00023015"/>
    </source>
</evidence>
<organism evidence="9 10">
    <name type="scientific">Gordonibacter massiliensis</name>
    <name type="common">ex Traore et al. 2017</name>
    <dbReference type="NCBI Taxonomy" id="1841863"/>
    <lineage>
        <taxon>Bacteria</taxon>
        <taxon>Bacillati</taxon>
        <taxon>Actinomycetota</taxon>
        <taxon>Coriobacteriia</taxon>
        <taxon>Eggerthellales</taxon>
        <taxon>Eggerthellaceae</taxon>
        <taxon>Gordonibacter</taxon>
    </lineage>
</organism>
<dbReference type="Gene3D" id="3.30.1490.190">
    <property type="match status" value="1"/>
</dbReference>
<feature type="binding site" evidence="7">
    <location>
        <position position="135"/>
    </location>
    <ligand>
        <name>Zn(2+)</name>
        <dbReference type="ChEBI" id="CHEBI:29105"/>
    </ligand>
</feature>
<evidence type="ECO:0000256" key="3">
    <source>
        <dbReference type="ARBA" id="ARBA00022833"/>
    </source>
</evidence>
<dbReference type="Proteomes" id="UP000587396">
    <property type="component" value="Unassembled WGS sequence"/>
</dbReference>
<dbReference type="AlphaFoldDB" id="A0A842JB75"/>
<comment type="caution">
    <text evidence="9">The sequence shown here is derived from an EMBL/GenBank/DDBJ whole genome shotgun (WGS) entry which is preliminary data.</text>
</comment>
<evidence type="ECO:0000256" key="7">
    <source>
        <dbReference type="PIRSR" id="PIRSR602481-1"/>
    </source>
</evidence>
<keyword evidence="3 7" id="KW-0862">Zinc</keyword>
<dbReference type="SUPFAM" id="SSF46785">
    <property type="entry name" value="Winged helix' DNA-binding domain"/>
    <property type="match status" value="1"/>
</dbReference>
<evidence type="ECO:0000256" key="5">
    <source>
        <dbReference type="ARBA" id="ARBA00023125"/>
    </source>
</evidence>
<dbReference type="InterPro" id="IPR036388">
    <property type="entry name" value="WH-like_DNA-bd_sf"/>
</dbReference>
<dbReference type="CDD" id="cd07153">
    <property type="entry name" value="Fur_like"/>
    <property type="match status" value="1"/>
</dbReference>
<dbReference type="PANTHER" id="PTHR33202">
    <property type="entry name" value="ZINC UPTAKE REGULATION PROTEIN"/>
    <property type="match status" value="1"/>
</dbReference>
<keyword evidence="5" id="KW-0238">DNA-binding</keyword>
<feature type="binding site" evidence="7">
    <location>
        <position position="95"/>
    </location>
    <ligand>
        <name>Zn(2+)</name>
        <dbReference type="ChEBI" id="CHEBI:29105"/>
    </ligand>
</feature>
<accession>A0A842JB75</accession>
<evidence type="ECO:0000256" key="6">
    <source>
        <dbReference type="ARBA" id="ARBA00023163"/>
    </source>
</evidence>
<comment type="cofactor">
    <cofactor evidence="7">
        <name>Zn(2+)</name>
        <dbReference type="ChEBI" id="CHEBI:29105"/>
    </cofactor>
    <text evidence="7">Binds 1 zinc ion per subunit.</text>
</comment>
<dbReference type="PANTHER" id="PTHR33202:SF7">
    <property type="entry name" value="FERRIC UPTAKE REGULATION PROTEIN"/>
    <property type="match status" value="1"/>
</dbReference>
<evidence type="ECO:0000313" key="9">
    <source>
        <dbReference type="EMBL" id="MBC2888724.1"/>
    </source>
</evidence>
<dbReference type="GO" id="GO:0003700">
    <property type="term" value="F:DNA-binding transcription factor activity"/>
    <property type="evidence" value="ECO:0007669"/>
    <property type="project" value="InterPro"/>
</dbReference>
<comment type="cofactor">
    <cofactor evidence="8">
        <name>Mn(2+)</name>
        <dbReference type="ChEBI" id="CHEBI:29035"/>
    </cofactor>
    <cofactor evidence="8">
        <name>Fe(2+)</name>
        <dbReference type="ChEBI" id="CHEBI:29033"/>
    </cofactor>
    <text evidence="8">Binds 1 Mn(2+) or Fe(2+) ion per subunit.</text>
</comment>
<dbReference type="GO" id="GO:0008270">
    <property type="term" value="F:zinc ion binding"/>
    <property type="evidence" value="ECO:0007669"/>
    <property type="project" value="TreeGrafter"/>
</dbReference>
<sequence length="140" mass="15332">MAGTVSDKQGSAATRNTIQRALVLEAVRSLHDHPTSADVYEAVRRTYPNISRATVYRNLGVLANRGDVLRVEVPNGADRYDFFNEPHYHAKCRVCGRIVDVDMPYESDIASKVSDAHGFAIEGHEIIFDGVCPACQKAGA</sequence>
<feature type="binding site" evidence="7">
    <location>
        <position position="132"/>
    </location>
    <ligand>
        <name>Zn(2+)</name>
        <dbReference type="ChEBI" id="CHEBI:29105"/>
    </ligand>
</feature>
<dbReference type="GO" id="GO:0000976">
    <property type="term" value="F:transcription cis-regulatory region binding"/>
    <property type="evidence" value="ECO:0007669"/>
    <property type="project" value="TreeGrafter"/>
</dbReference>
<reference evidence="9 10" key="1">
    <citation type="submission" date="2020-08" db="EMBL/GenBank/DDBJ databases">
        <authorList>
            <person name="Liu C."/>
            <person name="Sun Q."/>
        </authorList>
    </citation>
    <scope>NUCLEOTIDE SEQUENCE [LARGE SCALE GENOMIC DNA]</scope>
    <source>
        <strain evidence="9 10">N22</strain>
    </source>
</reference>
<evidence type="ECO:0000256" key="2">
    <source>
        <dbReference type="ARBA" id="ARBA00022491"/>
    </source>
</evidence>
<name>A0A842JB75_9ACTN</name>